<dbReference type="Proteomes" id="UP000281261">
    <property type="component" value="Unassembled WGS sequence"/>
</dbReference>
<proteinExistence type="predicted"/>
<dbReference type="AlphaFoldDB" id="A0A420ZB18"/>
<evidence type="ECO:0000313" key="1">
    <source>
        <dbReference type="EMBL" id="RLC35856.1"/>
    </source>
</evidence>
<name>A0A420ZB18_UNCK3</name>
<accession>A0A420ZB18</accession>
<protein>
    <submittedName>
        <fullName evidence="1">Uncharacterized protein</fullName>
    </submittedName>
</protein>
<comment type="caution">
    <text evidence="1">The sequence shown here is derived from an EMBL/GenBank/DDBJ whole genome shotgun (WGS) entry which is preliminary data.</text>
</comment>
<gene>
    <name evidence="1" type="ORF">DRH29_05645</name>
</gene>
<organism evidence="1 2">
    <name type="scientific">candidate division Kazan bacterium</name>
    <dbReference type="NCBI Taxonomy" id="2202143"/>
    <lineage>
        <taxon>Bacteria</taxon>
        <taxon>Bacteria division Kazan-3B-28</taxon>
    </lineage>
</organism>
<reference evidence="1 2" key="1">
    <citation type="submission" date="2018-06" db="EMBL/GenBank/DDBJ databases">
        <title>Extensive metabolic versatility and redundancy in microbially diverse, dynamic hydrothermal sediments.</title>
        <authorList>
            <person name="Dombrowski N."/>
            <person name="Teske A."/>
            <person name="Baker B.J."/>
        </authorList>
    </citation>
    <scope>NUCLEOTIDE SEQUENCE [LARGE SCALE GENOMIC DNA]</scope>
    <source>
        <strain evidence="1">B79_G16</strain>
    </source>
</reference>
<sequence length="73" mass="8568">MKEDNFTPKTFAYCNNYNTLECPESNNIQEEFCSRIEPLEIKEGEDYPEAVDIGRTMIEISRKYCQNCSNFLV</sequence>
<evidence type="ECO:0000313" key="2">
    <source>
        <dbReference type="Proteomes" id="UP000281261"/>
    </source>
</evidence>
<dbReference type="EMBL" id="QMNG01000111">
    <property type="protein sequence ID" value="RLC35856.1"/>
    <property type="molecule type" value="Genomic_DNA"/>
</dbReference>